<keyword evidence="3" id="KW-1185">Reference proteome</keyword>
<gene>
    <name evidence="2" type="ORF">CR513_42480</name>
</gene>
<organism evidence="2 3">
    <name type="scientific">Mucuna pruriens</name>
    <name type="common">Velvet bean</name>
    <name type="synonym">Dolichos pruriens</name>
    <dbReference type="NCBI Taxonomy" id="157652"/>
    <lineage>
        <taxon>Eukaryota</taxon>
        <taxon>Viridiplantae</taxon>
        <taxon>Streptophyta</taxon>
        <taxon>Embryophyta</taxon>
        <taxon>Tracheophyta</taxon>
        <taxon>Spermatophyta</taxon>
        <taxon>Magnoliopsida</taxon>
        <taxon>eudicotyledons</taxon>
        <taxon>Gunneridae</taxon>
        <taxon>Pentapetalae</taxon>
        <taxon>rosids</taxon>
        <taxon>fabids</taxon>
        <taxon>Fabales</taxon>
        <taxon>Fabaceae</taxon>
        <taxon>Papilionoideae</taxon>
        <taxon>50 kb inversion clade</taxon>
        <taxon>NPAAA clade</taxon>
        <taxon>indigoferoid/millettioid clade</taxon>
        <taxon>Phaseoleae</taxon>
        <taxon>Mucuna</taxon>
    </lineage>
</organism>
<sequence length="245" mass="27214">MGSEDAKDPFKGVDWKAVGGDMQQNPSAQPALKKRLPKRVRQIPDYYFLPRWPLRSVMFFCTSSVAAGIAAGMLLESWIQNKVQVTKEVEGIDHVLGVALLHNIIRSMLSVTLLPDLVHGLIFCCFGHARGLLVQVERTKDTVTRVHAGKVAPEIHQKIIPLIGVGHDQDHHFHYALPYASSPLLSPSLAHAPPFRSVLCDILQNSEPSKQLQHQTLKPVMTSASSIRKYTEHNSENTSCWSITS</sequence>
<dbReference type="Proteomes" id="UP000257109">
    <property type="component" value="Unassembled WGS sequence"/>
</dbReference>
<dbReference type="PANTHER" id="PTHR36797:SF3">
    <property type="entry name" value="OS01G0258600 PROTEIN"/>
    <property type="match status" value="1"/>
</dbReference>
<feature type="region of interest" description="Disordered" evidence="1">
    <location>
        <begin position="1"/>
        <end position="31"/>
    </location>
</feature>
<proteinExistence type="predicted"/>
<reference evidence="2" key="1">
    <citation type="submission" date="2018-05" db="EMBL/GenBank/DDBJ databases">
        <title>Draft genome of Mucuna pruriens seed.</title>
        <authorList>
            <person name="Nnadi N.E."/>
            <person name="Vos R."/>
            <person name="Hasami M.H."/>
            <person name="Devisetty U.K."/>
            <person name="Aguiy J.C."/>
        </authorList>
    </citation>
    <scope>NUCLEOTIDE SEQUENCE [LARGE SCALE GENOMIC DNA]</scope>
    <source>
        <strain evidence="2">JCA_2017</strain>
    </source>
</reference>
<evidence type="ECO:0000313" key="3">
    <source>
        <dbReference type="Proteomes" id="UP000257109"/>
    </source>
</evidence>
<evidence type="ECO:0000313" key="2">
    <source>
        <dbReference type="EMBL" id="RDX77408.1"/>
    </source>
</evidence>
<dbReference type="OrthoDB" id="1900731at2759"/>
<evidence type="ECO:0000256" key="1">
    <source>
        <dbReference type="SAM" id="MobiDB-lite"/>
    </source>
</evidence>
<feature type="non-terminal residue" evidence="2">
    <location>
        <position position="1"/>
    </location>
</feature>
<dbReference type="AlphaFoldDB" id="A0A371FGG4"/>
<comment type="caution">
    <text evidence="2">The sequence shown here is derived from an EMBL/GenBank/DDBJ whole genome shotgun (WGS) entry which is preliminary data.</text>
</comment>
<protein>
    <submittedName>
        <fullName evidence="2">Uncharacterized protein</fullName>
    </submittedName>
</protein>
<accession>A0A371FGG4</accession>
<feature type="compositionally biased region" description="Basic and acidic residues" evidence="1">
    <location>
        <begin position="1"/>
        <end position="14"/>
    </location>
</feature>
<dbReference type="PANTHER" id="PTHR36797">
    <property type="entry name" value="OS01G0258600 PROTEIN"/>
    <property type="match status" value="1"/>
</dbReference>
<name>A0A371FGG4_MUCPR</name>
<dbReference type="STRING" id="157652.A0A371FGG4"/>
<dbReference type="EMBL" id="QJKJ01009181">
    <property type="protein sequence ID" value="RDX77408.1"/>
    <property type="molecule type" value="Genomic_DNA"/>
</dbReference>